<dbReference type="AlphaFoldDB" id="A0AAN7XIP4"/>
<keyword evidence="3" id="KW-1185">Reference proteome</keyword>
<reference evidence="2 3" key="2">
    <citation type="journal article" date="2023" name="Mol. Biol. Evol.">
        <title>Genomics of Secondarily Temperate Adaptation in the Only Non-Antarctic Icefish.</title>
        <authorList>
            <person name="Rivera-Colon A.G."/>
            <person name="Rayamajhi N."/>
            <person name="Minhas B.F."/>
            <person name="Madrigal G."/>
            <person name="Bilyk K.T."/>
            <person name="Yoon V."/>
            <person name="Hune M."/>
            <person name="Gregory S."/>
            <person name="Cheng C.H.C."/>
            <person name="Catchen J.M."/>
        </authorList>
    </citation>
    <scope>NUCLEOTIDE SEQUENCE [LARGE SCALE GENOMIC DNA]</scope>
    <source>
        <strain evidence="2">JMC-PN-2008</strain>
    </source>
</reference>
<dbReference type="Proteomes" id="UP001346869">
    <property type="component" value="Unassembled WGS sequence"/>
</dbReference>
<protein>
    <recommendedName>
        <fullName evidence="4">Secreted protein</fullName>
    </recommendedName>
</protein>
<evidence type="ECO:0000256" key="1">
    <source>
        <dbReference type="SAM" id="SignalP"/>
    </source>
</evidence>
<organism evidence="2 3">
    <name type="scientific">Eleginops maclovinus</name>
    <name type="common">Patagonian blennie</name>
    <name type="synonym">Eleginus maclovinus</name>
    <dbReference type="NCBI Taxonomy" id="56733"/>
    <lineage>
        <taxon>Eukaryota</taxon>
        <taxon>Metazoa</taxon>
        <taxon>Chordata</taxon>
        <taxon>Craniata</taxon>
        <taxon>Vertebrata</taxon>
        <taxon>Euteleostomi</taxon>
        <taxon>Actinopterygii</taxon>
        <taxon>Neopterygii</taxon>
        <taxon>Teleostei</taxon>
        <taxon>Neoteleostei</taxon>
        <taxon>Acanthomorphata</taxon>
        <taxon>Eupercaria</taxon>
        <taxon>Perciformes</taxon>
        <taxon>Notothenioidei</taxon>
        <taxon>Eleginopidae</taxon>
        <taxon>Eleginops</taxon>
    </lineage>
</organism>
<proteinExistence type="predicted"/>
<evidence type="ECO:0008006" key="4">
    <source>
        <dbReference type="Google" id="ProtNLM"/>
    </source>
</evidence>
<name>A0AAN7XIP4_ELEMC</name>
<keyword evidence="1" id="KW-0732">Signal</keyword>
<accession>A0AAN7XIP4</accession>
<gene>
    <name evidence="2" type="ORF">PBY51_017272</name>
</gene>
<evidence type="ECO:0000313" key="3">
    <source>
        <dbReference type="Proteomes" id="UP001346869"/>
    </source>
</evidence>
<reference evidence="2 3" key="1">
    <citation type="journal article" date="2023" name="Genes (Basel)">
        <title>Chromosome-Level Genome Assembly and Circadian Gene Repertoire of the Patagonia Blennie Eleginops maclovinus-The Closest Ancestral Proxy of Antarctic Cryonotothenioids.</title>
        <authorList>
            <person name="Cheng C.C."/>
            <person name="Rivera-Colon A.G."/>
            <person name="Minhas B.F."/>
            <person name="Wilson L."/>
            <person name="Rayamajhi N."/>
            <person name="Vargas-Chacoff L."/>
            <person name="Catchen J.M."/>
        </authorList>
    </citation>
    <scope>NUCLEOTIDE SEQUENCE [LARGE SCALE GENOMIC DNA]</scope>
    <source>
        <strain evidence="2">JMC-PN-2008</strain>
    </source>
</reference>
<feature type="chain" id="PRO_5042918871" description="Secreted protein" evidence="1">
    <location>
        <begin position="16"/>
        <end position="79"/>
    </location>
</feature>
<feature type="signal peptide" evidence="1">
    <location>
        <begin position="1"/>
        <end position="15"/>
    </location>
</feature>
<sequence>MALCLWLSKLRVCKGRGGLAACLRNFWACRVRAGGGGCLSASHVNQCLPDTCGLADSEGPPEGSPQSFRKQVAAAALCG</sequence>
<dbReference type="EMBL" id="JAUZQC010000012">
    <property type="protein sequence ID" value="KAK5861827.1"/>
    <property type="molecule type" value="Genomic_DNA"/>
</dbReference>
<comment type="caution">
    <text evidence="2">The sequence shown here is derived from an EMBL/GenBank/DDBJ whole genome shotgun (WGS) entry which is preliminary data.</text>
</comment>
<evidence type="ECO:0000313" key="2">
    <source>
        <dbReference type="EMBL" id="KAK5861827.1"/>
    </source>
</evidence>